<sequence length="178" mass="20352">MRAFSFFAAFVFAYMASANPPLVIDYTSRVHLGYHAKPSRNVDIIVIHSTRCLDGDPYDVKCAIEVFQHYKVASHYMIDRQGNIYRLVAEKDIAYQAGRSVLPQNGRKMLNGSSIGIELLNSPTDPPTELQYKALAELVKDIKSRYPIKYIVGHNDIAPKRKTDPWLFDWQKFNSLIK</sequence>
<feature type="chain" id="PRO_5007904968" description="N-acetylmuramoyl-L-alanine amidase" evidence="5">
    <location>
        <begin position="19"/>
        <end position="178"/>
    </location>
</feature>
<keyword evidence="3" id="KW-0378">Hydrolase</keyword>
<keyword evidence="5" id="KW-0732">Signal</keyword>
<dbReference type="CDD" id="cd06583">
    <property type="entry name" value="PGRP"/>
    <property type="match status" value="1"/>
</dbReference>
<dbReference type="InterPro" id="IPR036505">
    <property type="entry name" value="Amidase/PGRP_sf"/>
</dbReference>
<evidence type="ECO:0000256" key="2">
    <source>
        <dbReference type="ARBA" id="ARBA00011901"/>
    </source>
</evidence>
<dbReference type="GO" id="GO:0008745">
    <property type="term" value="F:N-acetylmuramoyl-L-alanine amidase activity"/>
    <property type="evidence" value="ECO:0007669"/>
    <property type="project" value="UniProtKB-EC"/>
</dbReference>
<dbReference type="GO" id="GO:0009253">
    <property type="term" value="P:peptidoglycan catabolic process"/>
    <property type="evidence" value="ECO:0007669"/>
    <property type="project" value="InterPro"/>
</dbReference>
<dbReference type="RefSeq" id="WP_068702065.1">
    <property type="nucleotide sequence ID" value="NZ_BDCR01000001.1"/>
</dbReference>
<dbReference type="PANTHER" id="PTHR30417">
    <property type="entry name" value="N-ACETYLMURAMOYL-L-ALANINE AMIDASE AMID"/>
    <property type="match status" value="1"/>
</dbReference>
<accession>A0A170YWB9</accession>
<evidence type="ECO:0000313" key="7">
    <source>
        <dbReference type="EMBL" id="GAT62128.1"/>
    </source>
</evidence>
<evidence type="ECO:0000259" key="6">
    <source>
        <dbReference type="SMART" id="SM00644"/>
    </source>
</evidence>
<gene>
    <name evidence="7" type="ORF">PJIAN_1719</name>
</gene>
<dbReference type="AlphaFoldDB" id="A0A170YWB9"/>
<dbReference type="SMART" id="SM00644">
    <property type="entry name" value="Ami_2"/>
    <property type="match status" value="1"/>
</dbReference>
<evidence type="ECO:0000313" key="8">
    <source>
        <dbReference type="Proteomes" id="UP000076586"/>
    </source>
</evidence>
<dbReference type="GO" id="GO:0009254">
    <property type="term" value="P:peptidoglycan turnover"/>
    <property type="evidence" value="ECO:0007669"/>
    <property type="project" value="TreeGrafter"/>
</dbReference>
<dbReference type="EMBL" id="BDCR01000001">
    <property type="protein sequence ID" value="GAT62128.1"/>
    <property type="molecule type" value="Genomic_DNA"/>
</dbReference>
<dbReference type="Pfam" id="PF01510">
    <property type="entry name" value="Amidase_2"/>
    <property type="match status" value="1"/>
</dbReference>
<feature type="signal peptide" evidence="5">
    <location>
        <begin position="1"/>
        <end position="18"/>
    </location>
</feature>
<proteinExistence type="predicted"/>
<dbReference type="PANTHER" id="PTHR30417:SF1">
    <property type="entry name" value="N-ACETYLMURAMOYL-L-ALANINE AMIDASE AMID"/>
    <property type="match status" value="1"/>
</dbReference>
<dbReference type="EC" id="3.5.1.28" evidence="2"/>
<evidence type="ECO:0000256" key="4">
    <source>
        <dbReference type="ARBA" id="ARBA00023316"/>
    </source>
</evidence>
<reference evidence="8" key="2">
    <citation type="journal article" date="2017" name="Genome Announc.">
        <title>Draft genome sequence of Paludibacter jiangxiensis NM7(T), a propionate-producing fermentative bacterium.</title>
        <authorList>
            <person name="Qiu Y.-L."/>
            <person name="Tourlousse D.M."/>
            <person name="Matsuura N."/>
            <person name="Ohashi A."/>
            <person name="Sekiguchi Y."/>
        </authorList>
    </citation>
    <scope>NUCLEOTIDE SEQUENCE [LARGE SCALE GENOMIC DNA]</scope>
    <source>
        <strain evidence="8">NM7</strain>
    </source>
</reference>
<keyword evidence="8" id="KW-1185">Reference proteome</keyword>
<dbReference type="OrthoDB" id="9794842at2"/>
<comment type="caution">
    <text evidence="7">The sequence shown here is derived from an EMBL/GenBank/DDBJ whole genome shotgun (WGS) entry which is preliminary data.</text>
</comment>
<keyword evidence="4" id="KW-0961">Cell wall biogenesis/degradation</keyword>
<evidence type="ECO:0000256" key="5">
    <source>
        <dbReference type="SAM" id="SignalP"/>
    </source>
</evidence>
<protein>
    <recommendedName>
        <fullName evidence="2">N-acetylmuramoyl-L-alanine amidase</fullName>
        <ecNumber evidence="2">3.5.1.28</ecNumber>
    </recommendedName>
</protein>
<dbReference type="InterPro" id="IPR002502">
    <property type="entry name" value="Amidase_domain"/>
</dbReference>
<dbReference type="InterPro" id="IPR051206">
    <property type="entry name" value="NAMLAA_amidase_2"/>
</dbReference>
<name>A0A170YWB9_9BACT</name>
<reference evidence="8" key="1">
    <citation type="submission" date="2016-04" db="EMBL/GenBank/DDBJ databases">
        <title>Draft genome sequence of Paludibacter jiangxiensis strain NM7.</title>
        <authorList>
            <person name="Qiu Y."/>
            <person name="Matsuura N."/>
            <person name="Ohashi A."/>
            <person name="Tourlousse M.D."/>
            <person name="Sekiguchi Y."/>
        </authorList>
    </citation>
    <scope>NUCLEOTIDE SEQUENCE [LARGE SCALE GENOMIC DNA]</scope>
    <source>
        <strain evidence="8">NM7</strain>
    </source>
</reference>
<dbReference type="Gene3D" id="3.40.80.10">
    <property type="entry name" value="Peptidoglycan recognition protein-like"/>
    <property type="match status" value="1"/>
</dbReference>
<dbReference type="GO" id="GO:0071555">
    <property type="term" value="P:cell wall organization"/>
    <property type="evidence" value="ECO:0007669"/>
    <property type="project" value="UniProtKB-KW"/>
</dbReference>
<organism evidence="7 8">
    <name type="scientific">Paludibacter jiangxiensis</name>
    <dbReference type="NCBI Taxonomy" id="681398"/>
    <lineage>
        <taxon>Bacteria</taxon>
        <taxon>Pseudomonadati</taxon>
        <taxon>Bacteroidota</taxon>
        <taxon>Bacteroidia</taxon>
        <taxon>Bacteroidales</taxon>
        <taxon>Paludibacteraceae</taxon>
        <taxon>Paludibacter</taxon>
    </lineage>
</organism>
<evidence type="ECO:0000256" key="3">
    <source>
        <dbReference type="ARBA" id="ARBA00022801"/>
    </source>
</evidence>
<feature type="domain" description="N-acetylmuramoyl-L-alanine amidase" evidence="6">
    <location>
        <begin position="31"/>
        <end position="166"/>
    </location>
</feature>
<comment type="catalytic activity">
    <reaction evidence="1">
        <text>Hydrolyzes the link between N-acetylmuramoyl residues and L-amino acid residues in certain cell-wall glycopeptides.</text>
        <dbReference type="EC" id="3.5.1.28"/>
    </reaction>
</comment>
<dbReference type="SUPFAM" id="SSF55846">
    <property type="entry name" value="N-acetylmuramoyl-L-alanine amidase-like"/>
    <property type="match status" value="1"/>
</dbReference>
<evidence type="ECO:0000256" key="1">
    <source>
        <dbReference type="ARBA" id="ARBA00001561"/>
    </source>
</evidence>
<dbReference type="Proteomes" id="UP000076586">
    <property type="component" value="Unassembled WGS sequence"/>
</dbReference>
<dbReference type="STRING" id="681398.PJIAN_1719"/>